<gene>
    <name evidence="1" type="ORF">NIASO_02460</name>
</gene>
<name>W0F5P5_9BACT</name>
<dbReference type="AlphaFoldDB" id="W0F5P5"/>
<organism evidence="1 2">
    <name type="scientific">Niabella soli DSM 19437</name>
    <dbReference type="NCBI Taxonomy" id="929713"/>
    <lineage>
        <taxon>Bacteria</taxon>
        <taxon>Pseudomonadati</taxon>
        <taxon>Bacteroidota</taxon>
        <taxon>Chitinophagia</taxon>
        <taxon>Chitinophagales</taxon>
        <taxon>Chitinophagaceae</taxon>
        <taxon>Niabella</taxon>
    </lineage>
</organism>
<evidence type="ECO:0008006" key="3">
    <source>
        <dbReference type="Google" id="ProtNLM"/>
    </source>
</evidence>
<evidence type="ECO:0000313" key="1">
    <source>
        <dbReference type="EMBL" id="AHF17148.1"/>
    </source>
</evidence>
<accession>W0F5P5</accession>
<dbReference type="Proteomes" id="UP000003586">
    <property type="component" value="Chromosome"/>
</dbReference>
<dbReference type="RefSeq" id="WP_008583870.1">
    <property type="nucleotide sequence ID" value="NZ_CP007035.1"/>
</dbReference>
<reference evidence="1 2" key="1">
    <citation type="submission" date="2013-12" db="EMBL/GenBank/DDBJ databases">
        <authorList>
            <consortium name="DOE Joint Genome Institute"/>
            <person name="Eisen J."/>
            <person name="Huntemann M."/>
            <person name="Han J."/>
            <person name="Chen A."/>
            <person name="Kyrpides N."/>
            <person name="Mavromatis K."/>
            <person name="Markowitz V."/>
            <person name="Palaniappan K."/>
            <person name="Ivanova N."/>
            <person name="Schaumberg A."/>
            <person name="Pati A."/>
            <person name="Liolios K."/>
            <person name="Nordberg H.P."/>
            <person name="Cantor M.N."/>
            <person name="Hua S.X."/>
            <person name="Woyke T."/>
        </authorList>
    </citation>
    <scope>NUCLEOTIDE SEQUENCE [LARGE SCALE GENOMIC DNA]</scope>
    <source>
        <strain evidence="2">DSM 19437</strain>
    </source>
</reference>
<dbReference type="HOGENOM" id="CLU_170225_1_1_10"/>
<protein>
    <recommendedName>
        <fullName evidence="3">Antibiotic biosynthesis monooxygenase</fullName>
    </recommendedName>
</protein>
<dbReference type="STRING" id="929713.NIASO_02460"/>
<proteinExistence type="predicted"/>
<dbReference type="KEGG" id="nso:NIASO_02460"/>
<dbReference type="EMBL" id="CP007035">
    <property type="protein sequence ID" value="AHF17148.1"/>
    <property type="molecule type" value="Genomic_DNA"/>
</dbReference>
<evidence type="ECO:0000313" key="2">
    <source>
        <dbReference type="Proteomes" id="UP000003586"/>
    </source>
</evidence>
<dbReference type="OrthoDB" id="165208at2"/>
<dbReference type="eggNOG" id="COG2329">
    <property type="taxonomic scope" value="Bacteria"/>
</dbReference>
<sequence length="99" mass="11600">MITRIWHGQTKADQADAYLNYIIHTGHTACISTIGNVSDKILRKVEGDICHFFTISEWMNKESVINFAGNDFEKARYFEKDKEYLLRLEKNVGLFETFY</sequence>
<keyword evidence="2" id="KW-1185">Reference proteome</keyword>